<keyword evidence="4 6" id="KW-1133">Transmembrane helix</keyword>
<accession>A0A4R5W4F8</accession>
<evidence type="ECO:0000256" key="4">
    <source>
        <dbReference type="ARBA" id="ARBA00022989"/>
    </source>
</evidence>
<evidence type="ECO:0000256" key="2">
    <source>
        <dbReference type="ARBA" id="ARBA00022475"/>
    </source>
</evidence>
<evidence type="ECO:0000256" key="6">
    <source>
        <dbReference type="SAM" id="Phobius"/>
    </source>
</evidence>
<name>A0A4R5W4F8_9BURK</name>
<comment type="caution">
    <text evidence="7">The sequence shown here is derived from an EMBL/GenBank/DDBJ whole genome shotgun (WGS) entry which is preliminary data.</text>
</comment>
<dbReference type="PANTHER" id="PTHR23513">
    <property type="entry name" value="INTEGRAL MEMBRANE EFFLUX PROTEIN-RELATED"/>
    <property type="match status" value="1"/>
</dbReference>
<evidence type="ECO:0000313" key="8">
    <source>
        <dbReference type="Proteomes" id="UP000294829"/>
    </source>
</evidence>
<evidence type="ECO:0000256" key="5">
    <source>
        <dbReference type="ARBA" id="ARBA00023136"/>
    </source>
</evidence>
<dbReference type="InterPro" id="IPR036259">
    <property type="entry name" value="MFS_trans_sf"/>
</dbReference>
<dbReference type="Proteomes" id="UP000294829">
    <property type="component" value="Unassembled WGS sequence"/>
</dbReference>
<dbReference type="GO" id="GO:0022857">
    <property type="term" value="F:transmembrane transporter activity"/>
    <property type="evidence" value="ECO:0007669"/>
    <property type="project" value="InterPro"/>
</dbReference>
<feature type="transmembrane region" description="Helical" evidence="6">
    <location>
        <begin position="83"/>
        <end position="103"/>
    </location>
</feature>
<comment type="subcellular location">
    <subcellularLocation>
        <location evidence="1">Cell membrane</location>
        <topology evidence="1">Multi-pass membrane protein</topology>
    </subcellularLocation>
</comment>
<dbReference type="OrthoDB" id="9803968at2"/>
<feature type="transmembrane region" description="Helical" evidence="6">
    <location>
        <begin position="266"/>
        <end position="287"/>
    </location>
</feature>
<keyword evidence="3 6" id="KW-0812">Transmembrane</keyword>
<feature type="transmembrane region" description="Helical" evidence="6">
    <location>
        <begin position="299"/>
        <end position="317"/>
    </location>
</feature>
<reference evidence="7 8" key="1">
    <citation type="submission" date="2019-03" db="EMBL/GenBank/DDBJ databases">
        <title>Sapientia aquatica gen. nov., sp. nov., isolated from a crater lake.</title>
        <authorList>
            <person name="Felfoldi T."/>
            <person name="Szabo A."/>
            <person name="Toth E."/>
            <person name="Schumann P."/>
            <person name="Keki Z."/>
            <person name="Marialigeti K."/>
            <person name="Mathe I."/>
        </authorList>
    </citation>
    <scope>NUCLEOTIDE SEQUENCE [LARGE SCALE GENOMIC DNA]</scope>
    <source>
        <strain evidence="7 8">SA-152</strain>
    </source>
</reference>
<keyword evidence="8" id="KW-1185">Reference proteome</keyword>
<dbReference type="GO" id="GO:0005886">
    <property type="term" value="C:plasma membrane"/>
    <property type="evidence" value="ECO:0007669"/>
    <property type="project" value="UniProtKB-SubCell"/>
</dbReference>
<dbReference type="EMBL" id="SMYL01000002">
    <property type="protein sequence ID" value="TDK67255.1"/>
    <property type="molecule type" value="Genomic_DNA"/>
</dbReference>
<protein>
    <submittedName>
        <fullName evidence="7">MFS transporter</fullName>
    </submittedName>
</protein>
<feature type="transmembrane region" description="Helical" evidence="6">
    <location>
        <begin position="155"/>
        <end position="172"/>
    </location>
</feature>
<dbReference type="Pfam" id="PF07690">
    <property type="entry name" value="MFS_1"/>
    <property type="match status" value="1"/>
</dbReference>
<feature type="transmembrane region" description="Helical" evidence="6">
    <location>
        <begin position="12"/>
        <end position="31"/>
    </location>
</feature>
<dbReference type="RefSeq" id="WP_133326326.1">
    <property type="nucleotide sequence ID" value="NZ_SMYL01000002.1"/>
</dbReference>
<feature type="transmembrane region" description="Helical" evidence="6">
    <location>
        <begin position="358"/>
        <end position="380"/>
    </location>
</feature>
<dbReference type="SUPFAM" id="SSF103473">
    <property type="entry name" value="MFS general substrate transporter"/>
    <property type="match status" value="1"/>
</dbReference>
<feature type="transmembrane region" description="Helical" evidence="6">
    <location>
        <begin position="51"/>
        <end position="71"/>
    </location>
</feature>
<keyword evidence="2" id="KW-1003">Cell membrane</keyword>
<evidence type="ECO:0000256" key="1">
    <source>
        <dbReference type="ARBA" id="ARBA00004651"/>
    </source>
</evidence>
<evidence type="ECO:0000256" key="3">
    <source>
        <dbReference type="ARBA" id="ARBA00022692"/>
    </source>
</evidence>
<organism evidence="7 8">
    <name type="scientific">Sapientia aquatica</name>
    <dbReference type="NCBI Taxonomy" id="1549640"/>
    <lineage>
        <taxon>Bacteria</taxon>
        <taxon>Pseudomonadati</taxon>
        <taxon>Pseudomonadota</taxon>
        <taxon>Betaproteobacteria</taxon>
        <taxon>Burkholderiales</taxon>
        <taxon>Oxalobacteraceae</taxon>
        <taxon>Sapientia</taxon>
    </lineage>
</organism>
<dbReference type="Gene3D" id="1.20.1250.20">
    <property type="entry name" value="MFS general substrate transporter like domains"/>
    <property type="match status" value="1"/>
</dbReference>
<feature type="transmembrane region" description="Helical" evidence="6">
    <location>
        <begin position="386"/>
        <end position="407"/>
    </location>
</feature>
<feature type="transmembrane region" description="Helical" evidence="6">
    <location>
        <begin position="109"/>
        <end position="134"/>
    </location>
</feature>
<dbReference type="PANTHER" id="PTHR23513:SF11">
    <property type="entry name" value="STAPHYLOFERRIN A TRANSPORTER"/>
    <property type="match status" value="1"/>
</dbReference>
<keyword evidence="5 6" id="KW-0472">Membrane</keyword>
<feature type="transmembrane region" description="Helical" evidence="6">
    <location>
        <begin position="178"/>
        <end position="195"/>
    </location>
</feature>
<feature type="transmembrane region" description="Helical" evidence="6">
    <location>
        <begin position="228"/>
        <end position="246"/>
    </location>
</feature>
<feature type="transmembrane region" description="Helical" evidence="6">
    <location>
        <begin position="323"/>
        <end position="346"/>
    </location>
</feature>
<sequence length="419" mass="45007">MTEKTKHQAFEALKIPSFPIFVFTFVLTMMADNVEHVISYWVAFEKFKSPTLGGFAVISHWLPFLLFSVGVGALNDRFDSRRLIQIGGALFAIVSIGWGYFFVTDTLTIPFAMTLLVLHGLAGVFWMTSSQVLLYDIVGVEKLASAVRLNATARYFGVLVGPGVGSLIMSTLGPAKGIFLNAALYLPLLIWLINAPRPHRAKRLEQSSTRRVNGLRDIWQSIQAVKKIPALSVMILLSGAASFFVGNSYQAQMPGFANDLGGIEPGFAYSMLLAADAAGALFAGFTLEAGLRFTRVTPTASMSFALGWAVALGCFALTRNYPAALVCLFAAGFCELSFSSMNQTIVQMNAPDAIRGKVLGLFGMSSAGLRLFSGIFVGLIGSRIGIHFSLFGATAVFCVVTAGLLYLGRTKPASIASNL</sequence>
<dbReference type="AlphaFoldDB" id="A0A4R5W4F8"/>
<proteinExistence type="predicted"/>
<dbReference type="InterPro" id="IPR011701">
    <property type="entry name" value="MFS"/>
</dbReference>
<evidence type="ECO:0000313" key="7">
    <source>
        <dbReference type="EMBL" id="TDK67255.1"/>
    </source>
</evidence>
<gene>
    <name evidence="7" type="ORF">E2I14_05705</name>
</gene>
<dbReference type="CDD" id="cd06173">
    <property type="entry name" value="MFS_MefA_like"/>
    <property type="match status" value="1"/>
</dbReference>